<dbReference type="InterPro" id="IPR027417">
    <property type="entry name" value="P-loop_NTPase"/>
</dbReference>
<dbReference type="GO" id="GO:0015421">
    <property type="term" value="F:ABC-type oligopeptide transporter activity"/>
    <property type="evidence" value="ECO:0007669"/>
    <property type="project" value="TreeGrafter"/>
</dbReference>
<protein>
    <submittedName>
        <fullName evidence="8">ATP-binding cassette domain-containing protein</fullName>
    </submittedName>
</protein>
<feature type="transmembrane region" description="Helical" evidence="5">
    <location>
        <begin position="146"/>
        <end position="165"/>
    </location>
</feature>
<dbReference type="Gene3D" id="3.40.50.300">
    <property type="entry name" value="P-loop containing nucleotide triphosphate hydrolases"/>
    <property type="match status" value="1"/>
</dbReference>
<sequence>MIEEEVDKKTSKKKNPVYDFFNLLSPDKKDIIYMLTYTVFNGLVNLILPLGIQAIIGLIMGGAALSSSWVILVIVVTLGVMFSGSMQIMQLFVAEVIQQRIFTRASFSFSWRIPKFKTEGLQDLYPPELMNRFFDTMTIQKGLSKLLIDFVSAIIQIIFGLLLLAAYHPVFIAFSLLLIVMLYVIFKFTGAKGLNTSIKESTYKYQLVYWLEEMARTMDTFKIIGKSKLPFKRTDSLVVNYLGARKKHFNILVYQYGSIILFKTIITAGLLIVGSLLVIEQEINLGQFVAAEIIILIILTSVEKLLLSIETIYDVLTATDKLGVVTDVDIEDNREGNDANELFGDEKAISVKLKNITYKGLHGRELLKSIDLEINKGERICITGYNGSGKGILTNLFSGMLEEFTGELSYNGYPFGNFQLESLRSNIGDVLPYEDVFDGSILENIVMGRDISMKTVREVVAALGMENFIQNQKDGLNEPILAEGKYLSKSVLRKIKIARAIVCDPKLLVMEEFMHNLQKSERERLANYLTDKNHLWTLIGVSNDTLFASKCDRILIMKEGQIIDQGTFTEIKTKPYFDELFIQ</sequence>
<evidence type="ECO:0000313" key="9">
    <source>
        <dbReference type="Proteomes" id="UP000435357"/>
    </source>
</evidence>
<dbReference type="InterPro" id="IPR036640">
    <property type="entry name" value="ABC1_TM_sf"/>
</dbReference>
<dbReference type="InterPro" id="IPR003439">
    <property type="entry name" value="ABC_transporter-like_ATP-bd"/>
</dbReference>
<keyword evidence="8" id="KW-0067">ATP-binding</keyword>
<keyword evidence="8" id="KW-0547">Nucleotide-binding</keyword>
<dbReference type="Proteomes" id="UP000435357">
    <property type="component" value="Unassembled WGS sequence"/>
</dbReference>
<dbReference type="PANTHER" id="PTHR43394">
    <property type="entry name" value="ATP-DEPENDENT PERMEASE MDL1, MITOCHONDRIAL"/>
    <property type="match status" value="1"/>
</dbReference>
<keyword evidence="4 5" id="KW-0472">Membrane</keyword>
<reference evidence="8 9" key="1">
    <citation type="submission" date="2019-09" db="EMBL/GenBank/DDBJ databases">
        <title>Genomes of Cryomorphaceae.</title>
        <authorList>
            <person name="Bowman J.P."/>
        </authorList>
    </citation>
    <scope>NUCLEOTIDE SEQUENCE [LARGE SCALE GENOMIC DNA]</scope>
    <source>
        <strain evidence="8 9">KCTC 52047</strain>
    </source>
</reference>
<dbReference type="GO" id="GO:0016887">
    <property type="term" value="F:ATP hydrolysis activity"/>
    <property type="evidence" value="ECO:0007669"/>
    <property type="project" value="InterPro"/>
</dbReference>
<proteinExistence type="predicted"/>
<keyword evidence="3 5" id="KW-1133">Transmembrane helix</keyword>
<dbReference type="Pfam" id="PF00664">
    <property type="entry name" value="ABC_membrane"/>
    <property type="match status" value="1"/>
</dbReference>
<dbReference type="RefSeq" id="WP_151169822.1">
    <property type="nucleotide sequence ID" value="NZ_WACR01000012.1"/>
</dbReference>
<gene>
    <name evidence="8" type="ORF">F3059_12605</name>
</gene>
<evidence type="ECO:0000256" key="5">
    <source>
        <dbReference type="SAM" id="Phobius"/>
    </source>
</evidence>
<dbReference type="InterPro" id="IPR039421">
    <property type="entry name" value="Type_1_exporter"/>
</dbReference>
<dbReference type="Pfam" id="PF00005">
    <property type="entry name" value="ABC_tran"/>
    <property type="match status" value="1"/>
</dbReference>
<feature type="transmembrane region" description="Helical" evidence="5">
    <location>
        <begin position="54"/>
        <end position="82"/>
    </location>
</feature>
<keyword evidence="9" id="KW-1185">Reference proteome</keyword>
<dbReference type="SUPFAM" id="SSF52540">
    <property type="entry name" value="P-loop containing nucleoside triphosphate hydrolases"/>
    <property type="match status" value="1"/>
</dbReference>
<dbReference type="PROSITE" id="PS50929">
    <property type="entry name" value="ABC_TM1F"/>
    <property type="match status" value="1"/>
</dbReference>
<dbReference type="OrthoDB" id="311344at2"/>
<evidence type="ECO:0000256" key="1">
    <source>
        <dbReference type="ARBA" id="ARBA00004651"/>
    </source>
</evidence>
<feature type="domain" description="ABC transmembrane type-1" evidence="7">
    <location>
        <begin position="38"/>
        <end position="314"/>
    </location>
</feature>
<keyword evidence="2 5" id="KW-0812">Transmembrane</keyword>
<feature type="transmembrane region" description="Helical" evidence="5">
    <location>
        <begin position="171"/>
        <end position="189"/>
    </location>
</feature>
<dbReference type="InterPro" id="IPR011527">
    <property type="entry name" value="ABC1_TM_dom"/>
</dbReference>
<dbReference type="Gene3D" id="1.20.1560.10">
    <property type="entry name" value="ABC transporter type 1, transmembrane domain"/>
    <property type="match status" value="1"/>
</dbReference>
<feature type="domain" description="ABC transporter" evidence="6">
    <location>
        <begin position="351"/>
        <end position="582"/>
    </location>
</feature>
<evidence type="ECO:0000259" key="6">
    <source>
        <dbReference type="PROSITE" id="PS50893"/>
    </source>
</evidence>
<dbReference type="PANTHER" id="PTHR43394:SF4">
    <property type="entry name" value="TOXIN SECRETION ABC TRANSPORTER ATP-BINDING PROTEIN"/>
    <property type="match status" value="1"/>
</dbReference>
<comment type="subcellular location">
    <subcellularLocation>
        <location evidence="1">Cell membrane</location>
        <topology evidence="1">Multi-pass membrane protein</topology>
    </subcellularLocation>
</comment>
<dbReference type="EMBL" id="WACR01000012">
    <property type="protein sequence ID" value="KAB1062123.1"/>
    <property type="molecule type" value="Genomic_DNA"/>
</dbReference>
<dbReference type="GO" id="GO:0005886">
    <property type="term" value="C:plasma membrane"/>
    <property type="evidence" value="ECO:0007669"/>
    <property type="project" value="UniProtKB-SubCell"/>
</dbReference>
<evidence type="ECO:0000313" key="8">
    <source>
        <dbReference type="EMBL" id="KAB1062123.1"/>
    </source>
</evidence>
<dbReference type="AlphaFoldDB" id="A0A6N6M3Y9"/>
<evidence type="ECO:0000256" key="3">
    <source>
        <dbReference type="ARBA" id="ARBA00022989"/>
    </source>
</evidence>
<evidence type="ECO:0000256" key="4">
    <source>
        <dbReference type="ARBA" id="ARBA00023136"/>
    </source>
</evidence>
<dbReference type="PROSITE" id="PS50893">
    <property type="entry name" value="ABC_TRANSPORTER_2"/>
    <property type="match status" value="1"/>
</dbReference>
<dbReference type="GO" id="GO:0005524">
    <property type="term" value="F:ATP binding"/>
    <property type="evidence" value="ECO:0007669"/>
    <property type="project" value="UniProtKB-KW"/>
</dbReference>
<comment type="caution">
    <text evidence="8">The sequence shown here is derived from an EMBL/GenBank/DDBJ whole genome shotgun (WGS) entry which is preliminary data.</text>
</comment>
<feature type="transmembrane region" description="Helical" evidence="5">
    <location>
        <begin position="253"/>
        <end position="279"/>
    </location>
</feature>
<dbReference type="SUPFAM" id="SSF90123">
    <property type="entry name" value="ABC transporter transmembrane region"/>
    <property type="match status" value="1"/>
</dbReference>
<evidence type="ECO:0000256" key="2">
    <source>
        <dbReference type="ARBA" id="ARBA00022692"/>
    </source>
</evidence>
<evidence type="ECO:0000259" key="7">
    <source>
        <dbReference type="PROSITE" id="PS50929"/>
    </source>
</evidence>
<accession>A0A6N6M3Y9</accession>
<name>A0A6N6M3Y9_9FLAO</name>
<organism evidence="8 9">
    <name type="scientific">Salibacter halophilus</name>
    <dbReference type="NCBI Taxonomy" id="1803916"/>
    <lineage>
        <taxon>Bacteria</taxon>
        <taxon>Pseudomonadati</taxon>
        <taxon>Bacteroidota</taxon>
        <taxon>Flavobacteriia</taxon>
        <taxon>Flavobacteriales</taxon>
        <taxon>Salibacteraceae</taxon>
        <taxon>Salibacter</taxon>
    </lineage>
</organism>